<accession>A0A835IF09</accession>
<dbReference type="EMBL" id="JADFTS010000003">
    <property type="protein sequence ID" value="KAF9615944.1"/>
    <property type="molecule type" value="Genomic_DNA"/>
</dbReference>
<protein>
    <recommendedName>
        <fullName evidence="3">WD repeat-containing protein 76</fullName>
    </recommendedName>
</protein>
<keyword evidence="4 8" id="KW-0853">WD repeat</keyword>
<keyword evidence="5" id="KW-0677">Repeat</keyword>
<evidence type="ECO:0000256" key="6">
    <source>
        <dbReference type="ARBA" id="ARBA00022763"/>
    </source>
</evidence>
<comment type="caution">
    <text evidence="10">The sequence shown here is derived from an EMBL/GenBank/DDBJ whole genome shotgun (WGS) entry which is preliminary data.</text>
</comment>
<dbReference type="FunFam" id="2.130.10.10:FF:000180">
    <property type="entry name" value="WD repeat-containing protein 76"/>
    <property type="match status" value="1"/>
</dbReference>
<keyword evidence="6" id="KW-0227">DNA damage</keyword>
<dbReference type="SMART" id="SM00320">
    <property type="entry name" value="WD40"/>
    <property type="match status" value="5"/>
</dbReference>
<dbReference type="InterPro" id="IPR019775">
    <property type="entry name" value="WD40_repeat_CS"/>
</dbReference>
<evidence type="ECO:0000256" key="5">
    <source>
        <dbReference type="ARBA" id="ARBA00022737"/>
    </source>
</evidence>
<dbReference type="GO" id="GO:0006974">
    <property type="term" value="P:DNA damage response"/>
    <property type="evidence" value="ECO:0007669"/>
    <property type="project" value="UniProtKB-KW"/>
</dbReference>
<dbReference type="PANTHER" id="PTHR14773:SF0">
    <property type="entry name" value="WD REPEAT-CONTAINING PROTEIN 76"/>
    <property type="match status" value="1"/>
</dbReference>
<evidence type="ECO:0000256" key="4">
    <source>
        <dbReference type="ARBA" id="ARBA00022574"/>
    </source>
</evidence>
<proteinExistence type="inferred from homology"/>
<sequence length="478" mass="53249">MASQSLTEYERKRLENIKRNDEMMSSLKLHSKALQLSSSTNNKRLRNESKVYKTSPDKKPKSKTAPIVIRRSLRSQGLPPETSFQDDNFSSPTKNSPKTPPPKSILTKLGPLTMKQAYMGDDSSASDRVLIDTVKDMSDNAPLNVKSGGVVVGNEGCLDLGSMILKPENIARVMPGKILNVEFFPCKDRTMIVAGNKFGNVVFWDVESEQDEGRNDGIYLYQPHRAPVSGFSIQPFSLSKVFSSCYDGFIRLLDFEKESFDLVYSTDGTIFSLSQRPQDPNGLCFSEGNNGMVNFWDTRVGKSSSSWMLHDSRINTIDFNPENTNLMATSSTDGSACIWDLRHTDAHRPKYLKIVDHKRAVHSAYFSPTGSCLATTSLDDHVGILSGADFMNTSMVFHNNHTGRWISSFRAIWGWDDSYLFVGNMKRAVDVISTDRDITTLQSSDMSAIPCRFAVHPYKVGTLAAATSGGQIYLWTQS</sequence>
<feature type="compositionally biased region" description="Basic and acidic residues" evidence="9">
    <location>
        <begin position="8"/>
        <end position="22"/>
    </location>
</feature>
<dbReference type="InterPro" id="IPR001680">
    <property type="entry name" value="WD40_rpt"/>
</dbReference>
<feature type="region of interest" description="Disordered" evidence="9">
    <location>
        <begin position="1"/>
        <end position="108"/>
    </location>
</feature>
<keyword evidence="7" id="KW-0238">DNA-binding</keyword>
<reference evidence="10 11" key="1">
    <citation type="submission" date="2020-10" db="EMBL/GenBank/DDBJ databases">
        <title>The Coptis chinensis genome and diversification of protoberbering-type alkaloids.</title>
        <authorList>
            <person name="Wang B."/>
            <person name="Shu S."/>
            <person name="Song C."/>
            <person name="Liu Y."/>
        </authorList>
    </citation>
    <scope>NUCLEOTIDE SEQUENCE [LARGE SCALE GENOMIC DNA]</scope>
    <source>
        <strain evidence="10">HL-2020</strain>
        <tissue evidence="10">Leaf</tissue>
    </source>
</reference>
<feature type="repeat" description="WD" evidence="8">
    <location>
        <begin position="307"/>
        <end position="342"/>
    </location>
</feature>
<dbReference type="PANTHER" id="PTHR14773">
    <property type="entry name" value="WD REPEAT-CONTAINING PROTEIN 76"/>
    <property type="match status" value="1"/>
</dbReference>
<dbReference type="AlphaFoldDB" id="A0A835IF09"/>
<dbReference type="SUPFAM" id="SSF50978">
    <property type="entry name" value="WD40 repeat-like"/>
    <property type="match status" value="1"/>
</dbReference>
<evidence type="ECO:0000256" key="8">
    <source>
        <dbReference type="PROSITE-ProRule" id="PRU00221"/>
    </source>
</evidence>
<comment type="similarity">
    <text evidence="2">Belongs to the WD repeat DDB2/WDR76 family.</text>
</comment>
<evidence type="ECO:0000313" key="10">
    <source>
        <dbReference type="EMBL" id="KAF9615944.1"/>
    </source>
</evidence>
<dbReference type="Gene3D" id="2.130.10.10">
    <property type="entry name" value="YVTN repeat-like/Quinoprotein amine dehydrogenase"/>
    <property type="match status" value="1"/>
</dbReference>
<dbReference type="GO" id="GO:0005634">
    <property type="term" value="C:nucleus"/>
    <property type="evidence" value="ECO:0007669"/>
    <property type="project" value="TreeGrafter"/>
</dbReference>
<dbReference type="GO" id="GO:2000001">
    <property type="term" value="P:regulation of DNA damage checkpoint"/>
    <property type="evidence" value="ECO:0007669"/>
    <property type="project" value="TreeGrafter"/>
</dbReference>
<dbReference type="Pfam" id="PF00400">
    <property type="entry name" value="WD40"/>
    <property type="match status" value="2"/>
</dbReference>
<evidence type="ECO:0000256" key="1">
    <source>
        <dbReference type="ARBA" id="ARBA00002530"/>
    </source>
</evidence>
<dbReference type="OrthoDB" id="9890280at2759"/>
<comment type="function">
    <text evidence="1">Specifically binds 5-hydroxymethylcytosine (5hmC), suggesting that it acts as a specific reader of 5hmC.</text>
</comment>
<evidence type="ECO:0000313" key="11">
    <source>
        <dbReference type="Proteomes" id="UP000631114"/>
    </source>
</evidence>
<dbReference type="PROSITE" id="PS00678">
    <property type="entry name" value="WD_REPEATS_1"/>
    <property type="match status" value="1"/>
</dbReference>
<evidence type="ECO:0000256" key="3">
    <source>
        <dbReference type="ARBA" id="ARBA00021234"/>
    </source>
</evidence>
<evidence type="ECO:0000256" key="9">
    <source>
        <dbReference type="SAM" id="MobiDB-lite"/>
    </source>
</evidence>
<keyword evidence="11" id="KW-1185">Reference proteome</keyword>
<evidence type="ECO:0000256" key="2">
    <source>
        <dbReference type="ARBA" id="ARBA00005434"/>
    </source>
</evidence>
<feature type="compositionally biased region" description="Basic and acidic residues" evidence="9">
    <location>
        <begin position="45"/>
        <end position="59"/>
    </location>
</feature>
<evidence type="ECO:0000256" key="7">
    <source>
        <dbReference type="ARBA" id="ARBA00023125"/>
    </source>
</evidence>
<dbReference type="GO" id="GO:0003677">
    <property type="term" value="F:DNA binding"/>
    <property type="evidence" value="ECO:0007669"/>
    <property type="project" value="UniProtKB-KW"/>
</dbReference>
<dbReference type="InterPro" id="IPR015943">
    <property type="entry name" value="WD40/YVTN_repeat-like_dom_sf"/>
</dbReference>
<dbReference type="PROSITE" id="PS50294">
    <property type="entry name" value="WD_REPEATS_REGION"/>
    <property type="match status" value="1"/>
</dbReference>
<dbReference type="InterPro" id="IPR050853">
    <property type="entry name" value="WD_repeat_DNA-damage-binding"/>
</dbReference>
<dbReference type="InterPro" id="IPR036322">
    <property type="entry name" value="WD40_repeat_dom_sf"/>
</dbReference>
<name>A0A835IF09_9MAGN</name>
<organism evidence="10 11">
    <name type="scientific">Coptis chinensis</name>
    <dbReference type="NCBI Taxonomy" id="261450"/>
    <lineage>
        <taxon>Eukaryota</taxon>
        <taxon>Viridiplantae</taxon>
        <taxon>Streptophyta</taxon>
        <taxon>Embryophyta</taxon>
        <taxon>Tracheophyta</taxon>
        <taxon>Spermatophyta</taxon>
        <taxon>Magnoliopsida</taxon>
        <taxon>Ranunculales</taxon>
        <taxon>Ranunculaceae</taxon>
        <taxon>Coptidoideae</taxon>
        <taxon>Coptis</taxon>
    </lineage>
</organism>
<dbReference type="Proteomes" id="UP000631114">
    <property type="component" value="Unassembled WGS sequence"/>
</dbReference>
<dbReference type="PROSITE" id="PS50082">
    <property type="entry name" value="WD_REPEATS_2"/>
    <property type="match status" value="1"/>
</dbReference>
<gene>
    <name evidence="10" type="ORF">IFM89_027292</name>
</gene>